<evidence type="ECO:0000259" key="2">
    <source>
        <dbReference type="Pfam" id="PF13439"/>
    </source>
</evidence>
<comment type="caution">
    <text evidence="3">The sequence shown here is derived from an EMBL/GenBank/DDBJ whole genome shotgun (WGS) entry which is preliminary data.</text>
</comment>
<dbReference type="CDD" id="cd03801">
    <property type="entry name" value="GT4_PimA-like"/>
    <property type="match status" value="1"/>
</dbReference>
<name>A0A1F8BDI2_9BACT</name>
<evidence type="ECO:0000313" key="3">
    <source>
        <dbReference type="EMBL" id="OGM62104.1"/>
    </source>
</evidence>
<dbReference type="EMBL" id="MGHF01000029">
    <property type="protein sequence ID" value="OGM62104.1"/>
    <property type="molecule type" value="Genomic_DNA"/>
</dbReference>
<dbReference type="Pfam" id="PF13439">
    <property type="entry name" value="Glyco_transf_4"/>
    <property type="match status" value="1"/>
</dbReference>
<dbReference type="GO" id="GO:0016757">
    <property type="term" value="F:glycosyltransferase activity"/>
    <property type="evidence" value="ECO:0007669"/>
    <property type="project" value="InterPro"/>
</dbReference>
<sequence>MKIVHVNFKFLDEGGRSEYIFQLAKGLSQKGHFVYIVSSDELTGIPLNKNRLKNLKNVKFIGLPAVPTSVPSRRFFIPDLAKTLLKLKVDIIHAHGISDLTTQMAILSARVKNVPLVVSTYFHPCWAYREKQDYLIWKATHEVFGKTACIESKRIICASKEEKSDIQKTFNALLNGKLAVIEPGVDFSQFENFTLEDSLIKKFNLPKNRRFILILADLKNPRKGLYEAIKIVNEVRKVIPSLYLLACGSWPEYNFSYKTKQVLPLIKRLGMNSNMSILGPVTISEKAGLFKMAEVFLSPTTYESFGIALAEALYNKVPVVTTKIGGTQTIINDKKDGFLVNGNDNINDFTQRVIFLLQNKEKALKMGELGHKKICRNFGWEKAVRKTEKLYEKLLD</sequence>
<proteinExistence type="predicted"/>
<feature type="domain" description="Glycosyltransferase subfamily 4-like N-terminal" evidence="2">
    <location>
        <begin position="14"/>
        <end position="188"/>
    </location>
</feature>
<gene>
    <name evidence="3" type="ORF">A2961_05015</name>
</gene>
<dbReference type="InterPro" id="IPR028098">
    <property type="entry name" value="Glyco_trans_4-like_N"/>
</dbReference>
<reference evidence="3 4" key="1">
    <citation type="journal article" date="2016" name="Nat. Commun.">
        <title>Thousands of microbial genomes shed light on interconnected biogeochemical processes in an aquifer system.</title>
        <authorList>
            <person name="Anantharaman K."/>
            <person name="Brown C.T."/>
            <person name="Hug L.A."/>
            <person name="Sharon I."/>
            <person name="Castelle C.J."/>
            <person name="Probst A.J."/>
            <person name="Thomas B.C."/>
            <person name="Singh A."/>
            <person name="Wilkins M.J."/>
            <person name="Karaoz U."/>
            <person name="Brodie E.L."/>
            <person name="Williams K.H."/>
            <person name="Hubbard S.S."/>
            <person name="Banfield J.F."/>
        </authorList>
    </citation>
    <scope>NUCLEOTIDE SEQUENCE [LARGE SCALE GENOMIC DNA]</scope>
</reference>
<evidence type="ECO:0000259" key="1">
    <source>
        <dbReference type="Pfam" id="PF00534"/>
    </source>
</evidence>
<dbReference type="Pfam" id="PF00534">
    <property type="entry name" value="Glycos_transf_1"/>
    <property type="match status" value="1"/>
</dbReference>
<dbReference type="SUPFAM" id="SSF53756">
    <property type="entry name" value="UDP-Glycosyltransferase/glycogen phosphorylase"/>
    <property type="match status" value="1"/>
</dbReference>
<feature type="domain" description="Glycosyl transferase family 1" evidence="1">
    <location>
        <begin position="199"/>
        <end position="371"/>
    </location>
</feature>
<dbReference type="AlphaFoldDB" id="A0A1F8BDI2"/>
<dbReference type="InterPro" id="IPR001296">
    <property type="entry name" value="Glyco_trans_1"/>
</dbReference>
<protein>
    <recommendedName>
        <fullName evidence="5">Glycosyltransferase family 1 protein</fullName>
    </recommendedName>
</protein>
<dbReference type="PANTHER" id="PTHR12526">
    <property type="entry name" value="GLYCOSYLTRANSFERASE"/>
    <property type="match status" value="1"/>
</dbReference>
<accession>A0A1F8BDI2</accession>
<evidence type="ECO:0008006" key="5">
    <source>
        <dbReference type="Google" id="ProtNLM"/>
    </source>
</evidence>
<dbReference type="Gene3D" id="3.40.50.2000">
    <property type="entry name" value="Glycogen Phosphorylase B"/>
    <property type="match status" value="2"/>
</dbReference>
<organism evidence="3 4">
    <name type="scientific">Candidatus Woesebacteria bacterium RIFCSPLOWO2_01_FULL_39_21</name>
    <dbReference type="NCBI Taxonomy" id="1802519"/>
    <lineage>
        <taxon>Bacteria</taxon>
        <taxon>Candidatus Woeseibacteriota</taxon>
    </lineage>
</organism>
<evidence type="ECO:0000313" key="4">
    <source>
        <dbReference type="Proteomes" id="UP000177082"/>
    </source>
</evidence>
<dbReference type="PANTHER" id="PTHR12526:SF630">
    <property type="entry name" value="GLYCOSYLTRANSFERASE"/>
    <property type="match status" value="1"/>
</dbReference>
<dbReference type="STRING" id="1802519.A2961_05015"/>
<dbReference type="Proteomes" id="UP000177082">
    <property type="component" value="Unassembled WGS sequence"/>
</dbReference>